<sequence>MKKQAIILINFYRTFLSPLKPACCRFYPTCSQYALEQFKYNSFFIALYNSVFRILKCNQLNDGGFNYAIRKIKKNNTLLFLKGQNKLDKLKFLFVPYKNEKYFIIKIIFKG</sequence>
<protein>
    <recommendedName>
        <fullName evidence="1">Putative membrane protein insertion efficiency factor</fullName>
    </recommendedName>
</protein>
<reference evidence="2 3" key="1">
    <citation type="submission" date="2020-07" db="EMBL/GenBank/DDBJ databases">
        <title>Transfer of Campylobacter canadensis to the novel genus Avispirillum gen. nov., that also includes two novel species recovered from migratory waterfowl: Avispirillum anseris sp. nov. and Avispirillum brantae sp. nov.</title>
        <authorList>
            <person name="Miller W.G."/>
            <person name="Chapman M.H."/>
            <person name="Yee E."/>
            <person name="Inglis G.D."/>
        </authorList>
    </citation>
    <scope>NUCLEOTIDE SEQUENCE [LARGE SCALE GENOMIC DNA]</scope>
    <source>
        <strain evidence="2 3">L283</strain>
    </source>
</reference>
<proteinExistence type="inferred from homology"/>
<gene>
    <name evidence="2" type="primary">yidD</name>
    <name evidence="2" type="ORF">AVCANL283_02720</name>
</gene>
<dbReference type="HAMAP" id="MF_00386">
    <property type="entry name" value="UPF0161_YidD"/>
    <property type="match status" value="1"/>
</dbReference>
<dbReference type="NCBIfam" id="TIGR00278">
    <property type="entry name" value="membrane protein insertion efficiency factor YidD"/>
    <property type="match status" value="1"/>
</dbReference>
<dbReference type="SMART" id="SM01234">
    <property type="entry name" value="Haemolytic"/>
    <property type="match status" value="1"/>
</dbReference>
<dbReference type="InterPro" id="IPR002696">
    <property type="entry name" value="Membr_insert_effic_factor_YidD"/>
</dbReference>
<comment type="similarity">
    <text evidence="1">Belongs to the UPF0161 family.</text>
</comment>
<keyword evidence="1" id="KW-0472">Membrane</keyword>
<dbReference type="Pfam" id="PF01809">
    <property type="entry name" value="YidD"/>
    <property type="match status" value="1"/>
</dbReference>
<evidence type="ECO:0000256" key="1">
    <source>
        <dbReference type="HAMAP-Rule" id="MF_00386"/>
    </source>
</evidence>
<organism evidence="2 3">
    <name type="scientific">Campylobacter canadensis</name>
    <dbReference type="NCBI Taxonomy" id="449520"/>
    <lineage>
        <taxon>Bacteria</taxon>
        <taxon>Pseudomonadati</taxon>
        <taxon>Campylobacterota</taxon>
        <taxon>Epsilonproteobacteria</taxon>
        <taxon>Campylobacterales</taxon>
        <taxon>Campylobacteraceae</taxon>
        <taxon>Campylobacter</taxon>
    </lineage>
</organism>
<comment type="function">
    <text evidence="1">Could be involved in insertion of integral membrane proteins into the membrane.</text>
</comment>
<evidence type="ECO:0000313" key="2">
    <source>
        <dbReference type="EMBL" id="MBZ7987033.1"/>
    </source>
</evidence>
<dbReference type="PANTHER" id="PTHR33383:SF1">
    <property type="entry name" value="MEMBRANE PROTEIN INSERTION EFFICIENCY FACTOR-RELATED"/>
    <property type="match status" value="1"/>
</dbReference>
<keyword evidence="1" id="KW-1003">Cell membrane</keyword>
<name>A0ABS7WQH9_9BACT</name>
<accession>A0ABS7WQH9</accession>
<dbReference type="Proteomes" id="UP000786183">
    <property type="component" value="Unassembled WGS sequence"/>
</dbReference>
<dbReference type="EMBL" id="JACGBB010000004">
    <property type="protein sequence ID" value="MBZ7987033.1"/>
    <property type="molecule type" value="Genomic_DNA"/>
</dbReference>
<evidence type="ECO:0000313" key="3">
    <source>
        <dbReference type="Proteomes" id="UP000786183"/>
    </source>
</evidence>
<comment type="subcellular location">
    <subcellularLocation>
        <location evidence="1">Cell membrane</location>
        <topology evidence="1">Peripheral membrane protein</topology>
        <orientation evidence="1">Cytoplasmic side</orientation>
    </subcellularLocation>
</comment>
<dbReference type="PANTHER" id="PTHR33383">
    <property type="entry name" value="MEMBRANE PROTEIN INSERTION EFFICIENCY FACTOR-RELATED"/>
    <property type="match status" value="1"/>
</dbReference>
<comment type="caution">
    <text evidence="2">The sequence shown here is derived from an EMBL/GenBank/DDBJ whole genome shotgun (WGS) entry which is preliminary data.</text>
</comment>
<dbReference type="RefSeq" id="WP_172233259.1">
    <property type="nucleotide sequence ID" value="NZ_CP035946.1"/>
</dbReference>
<keyword evidence="3" id="KW-1185">Reference proteome</keyword>